<evidence type="ECO:0008006" key="3">
    <source>
        <dbReference type="Google" id="ProtNLM"/>
    </source>
</evidence>
<name>A0ABS2PS65_9STRE</name>
<evidence type="ECO:0000313" key="2">
    <source>
        <dbReference type="Proteomes" id="UP000697472"/>
    </source>
</evidence>
<dbReference type="EMBL" id="JAFBEH010000021">
    <property type="protein sequence ID" value="MBM7642884.1"/>
    <property type="molecule type" value="Genomic_DNA"/>
</dbReference>
<evidence type="ECO:0000313" key="1">
    <source>
        <dbReference type="EMBL" id="MBM7642884.1"/>
    </source>
</evidence>
<sequence length="94" mass="11093">MLTRQETINTAKELQENYKRLAYPEERVLADTQLSSRELEAILTMSGANPGHVWMLRDYLEDMLTKEGIPLYPFSRLADHSANRWFSYDTPWRD</sequence>
<protein>
    <recommendedName>
        <fullName evidence="3">DUF2316 family protein</fullName>
    </recommendedName>
</protein>
<reference evidence="1 2" key="1">
    <citation type="submission" date="2021-01" db="EMBL/GenBank/DDBJ databases">
        <title>Genomic Encyclopedia of Type Strains, Phase IV (KMG-IV): sequencing the most valuable type-strain genomes for metagenomic binning, comparative biology and taxonomic classification.</title>
        <authorList>
            <person name="Goeker M."/>
        </authorList>
    </citation>
    <scope>NUCLEOTIDE SEQUENCE [LARGE SCALE GENOMIC DNA]</scope>
    <source>
        <strain evidence="1 2">DSM 27382</strain>
    </source>
</reference>
<dbReference type="InterPro" id="IPR018757">
    <property type="entry name" value="DUF2316"/>
</dbReference>
<dbReference type="Pfam" id="PF10078">
    <property type="entry name" value="DUF2316"/>
    <property type="match status" value="1"/>
</dbReference>
<organism evidence="1 2">
    <name type="scientific">Streptococcus loxodontisalivarius</name>
    <dbReference type="NCBI Taxonomy" id="1349415"/>
    <lineage>
        <taxon>Bacteria</taxon>
        <taxon>Bacillati</taxon>
        <taxon>Bacillota</taxon>
        <taxon>Bacilli</taxon>
        <taxon>Lactobacillales</taxon>
        <taxon>Streptococcaceae</taxon>
        <taxon>Streptococcus</taxon>
    </lineage>
</organism>
<keyword evidence="2" id="KW-1185">Reference proteome</keyword>
<gene>
    <name evidence="1" type="ORF">JOC28_001183</name>
</gene>
<dbReference type="RefSeq" id="WP_205009720.1">
    <property type="nucleotide sequence ID" value="NZ_JAFBEH010000021.1"/>
</dbReference>
<dbReference type="Proteomes" id="UP000697472">
    <property type="component" value="Unassembled WGS sequence"/>
</dbReference>
<proteinExistence type="predicted"/>
<comment type="caution">
    <text evidence="1">The sequence shown here is derived from an EMBL/GenBank/DDBJ whole genome shotgun (WGS) entry which is preliminary data.</text>
</comment>
<accession>A0ABS2PS65</accession>